<reference evidence="2" key="1">
    <citation type="journal article" date="2014" name="Int. J. Syst. Evol. Microbiol.">
        <title>Complete genome sequence of Corynebacterium casei LMG S-19264T (=DSM 44701T), isolated from a smear-ripened cheese.</title>
        <authorList>
            <consortium name="US DOE Joint Genome Institute (JGI-PGF)"/>
            <person name="Walter F."/>
            <person name="Albersmeier A."/>
            <person name="Kalinowski J."/>
            <person name="Ruckert C."/>
        </authorList>
    </citation>
    <scope>NUCLEOTIDE SEQUENCE</scope>
    <source>
        <strain evidence="2">CGMCC 1.12153</strain>
    </source>
</reference>
<accession>A0A917EX63</accession>
<proteinExistence type="predicted"/>
<sequence length="74" mass="7989">MAEYFERVRKNEDGDIVSFQTSSGKELSYEEAVAAVESGTIQGANVGKARNGRPVIRGNADGDPNNNLDNLPTF</sequence>
<feature type="region of interest" description="Disordered" evidence="1">
    <location>
        <begin position="45"/>
        <end position="74"/>
    </location>
</feature>
<dbReference type="InterPro" id="IPR024997">
    <property type="entry name" value="DUF3892"/>
</dbReference>
<keyword evidence="3" id="KW-1185">Reference proteome</keyword>
<protein>
    <recommendedName>
        <fullName evidence="4">DUF3892 domain-containing protein</fullName>
    </recommendedName>
</protein>
<comment type="caution">
    <text evidence="2">The sequence shown here is derived from an EMBL/GenBank/DDBJ whole genome shotgun (WGS) entry which is preliminary data.</text>
</comment>
<dbReference type="Proteomes" id="UP000660110">
    <property type="component" value="Unassembled WGS sequence"/>
</dbReference>
<dbReference type="RefSeq" id="WP_188378441.1">
    <property type="nucleotide sequence ID" value="NZ_BMEL01000004.1"/>
</dbReference>
<evidence type="ECO:0000313" key="3">
    <source>
        <dbReference type="Proteomes" id="UP000660110"/>
    </source>
</evidence>
<evidence type="ECO:0000256" key="1">
    <source>
        <dbReference type="SAM" id="MobiDB-lite"/>
    </source>
</evidence>
<evidence type="ECO:0008006" key="4">
    <source>
        <dbReference type="Google" id="ProtNLM"/>
    </source>
</evidence>
<organism evidence="2 3">
    <name type="scientific">Halobacillus andaensis</name>
    <dbReference type="NCBI Taxonomy" id="1176239"/>
    <lineage>
        <taxon>Bacteria</taxon>
        <taxon>Bacillati</taxon>
        <taxon>Bacillota</taxon>
        <taxon>Bacilli</taxon>
        <taxon>Bacillales</taxon>
        <taxon>Bacillaceae</taxon>
        <taxon>Halobacillus</taxon>
    </lineage>
</organism>
<name>A0A917EX63_HALAA</name>
<dbReference type="EMBL" id="BMEL01000004">
    <property type="protein sequence ID" value="GGF29805.1"/>
    <property type="molecule type" value="Genomic_DNA"/>
</dbReference>
<reference evidence="2" key="2">
    <citation type="submission" date="2020-09" db="EMBL/GenBank/DDBJ databases">
        <authorList>
            <person name="Sun Q."/>
            <person name="Zhou Y."/>
        </authorList>
    </citation>
    <scope>NUCLEOTIDE SEQUENCE</scope>
    <source>
        <strain evidence="2">CGMCC 1.12153</strain>
    </source>
</reference>
<evidence type="ECO:0000313" key="2">
    <source>
        <dbReference type="EMBL" id="GGF29805.1"/>
    </source>
</evidence>
<feature type="compositionally biased region" description="Low complexity" evidence="1">
    <location>
        <begin position="58"/>
        <end position="74"/>
    </location>
</feature>
<dbReference type="AlphaFoldDB" id="A0A917EX63"/>
<gene>
    <name evidence="2" type="ORF">GCM10010954_31170</name>
</gene>
<dbReference type="Pfam" id="PF13031">
    <property type="entry name" value="DUF3892"/>
    <property type="match status" value="1"/>
</dbReference>